<sequence length="100" mass="11653">MKEVQEARRIKMLHQPSKGLDPSYLPCFSTRETCKENTKSQETLVGQDGAMTKEPIRLLNRRLVKRKSHAITKVLVEWANTFPENSTWEVLRDLQVKFPN</sequence>
<evidence type="ECO:0000313" key="2">
    <source>
        <dbReference type="EMBL" id="KAK5811495.1"/>
    </source>
</evidence>
<protein>
    <recommendedName>
        <fullName evidence="1">Stomatal closure-related actin-binding protein coiled-coil domain-containing protein</fullName>
    </recommendedName>
</protein>
<feature type="domain" description="Stomatal closure-related actin-binding protein coiled-coil" evidence="1">
    <location>
        <begin position="1"/>
        <end position="21"/>
    </location>
</feature>
<accession>A0ABR0P000</accession>
<dbReference type="EMBL" id="JARKNE010000008">
    <property type="protein sequence ID" value="KAK5811495.1"/>
    <property type="molecule type" value="Genomic_DNA"/>
</dbReference>
<name>A0ABR0P000_GOSAR</name>
<dbReference type="InterPro" id="IPR032009">
    <property type="entry name" value="SCAB_CC"/>
</dbReference>
<organism evidence="2 3">
    <name type="scientific">Gossypium arboreum</name>
    <name type="common">Tree cotton</name>
    <name type="synonym">Gossypium nanking</name>
    <dbReference type="NCBI Taxonomy" id="29729"/>
    <lineage>
        <taxon>Eukaryota</taxon>
        <taxon>Viridiplantae</taxon>
        <taxon>Streptophyta</taxon>
        <taxon>Embryophyta</taxon>
        <taxon>Tracheophyta</taxon>
        <taxon>Spermatophyta</taxon>
        <taxon>Magnoliopsida</taxon>
        <taxon>eudicotyledons</taxon>
        <taxon>Gunneridae</taxon>
        <taxon>Pentapetalae</taxon>
        <taxon>rosids</taxon>
        <taxon>malvids</taxon>
        <taxon>Malvales</taxon>
        <taxon>Malvaceae</taxon>
        <taxon>Malvoideae</taxon>
        <taxon>Gossypium</taxon>
    </lineage>
</organism>
<gene>
    <name evidence="2" type="ORF">PVK06_026832</name>
</gene>
<proteinExistence type="predicted"/>
<reference evidence="2 3" key="1">
    <citation type="submission" date="2023-03" db="EMBL/GenBank/DDBJ databases">
        <title>WGS of Gossypium arboreum.</title>
        <authorList>
            <person name="Yu D."/>
        </authorList>
    </citation>
    <scope>NUCLEOTIDE SEQUENCE [LARGE SCALE GENOMIC DNA]</scope>
    <source>
        <tissue evidence="2">Leaf</tissue>
    </source>
</reference>
<keyword evidence="3" id="KW-1185">Reference proteome</keyword>
<comment type="caution">
    <text evidence="2">The sequence shown here is derived from an EMBL/GenBank/DDBJ whole genome shotgun (WGS) entry which is preliminary data.</text>
</comment>
<evidence type="ECO:0000313" key="3">
    <source>
        <dbReference type="Proteomes" id="UP001358586"/>
    </source>
</evidence>
<evidence type="ECO:0000259" key="1">
    <source>
        <dbReference type="Pfam" id="PF16712"/>
    </source>
</evidence>
<dbReference type="Proteomes" id="UP001358586">
    <property type="component" value="Chromosome 8"/>
</dbReference>
<dbReference type="Pfam" id="PF16712">
    <property type="entry name" value="SCAB_CC"/>
    <property type="match status" value="1"/>
</dbReference>